<evidence type="ECO:0000259" key="1">
    <source>
        <dbReference type="PROSITE" id="PS50980"/>
    </source>
</evidence>
<dbReference type="PROSITE" id="PS50980">
    <property type="entry name" value="COA_CT_NTER"/>
    <property type="match status" value="1"/>
</dbReference>
<accession>A0A161KG40</accession>
<dbReference type="InterPro" id="IPR029045">
    <property type="entry name" value="ClpP/crotonase-like_dom_sf"/>
</dbReference>
<dbReference type="PROSITE" id="PS50989">
    <property type="entry name" value="COA_CT_CTER"/>
    <property type="match status" value="1"/>
</dbReference>
<dbReference type="InterPro" id="IPR011762">
    <property type="entry name" value="COA_CT_N"/>
</dbReference>
<dbReference type="Pfam" id="PF01039">
    <property type="entry name" value="Carboxyl_trans"/>
    <property type="match status" value="1"/>
</dbReference>
<dbReference type="PANTHER" id="PTHR43842:SF2">
    <property type="entry name" value="PROPIONYL-COA CARBOXYLASE BETA CHAIN, MITOCHONDRIAL"/>
    <property type="match status" value="1"/>
</dbReference>
<dbReference type="SUPFAM" id="SSF52096">
    <property type="entry name" value="ClpP/crotonase"/>
    <property type="match status" value="2"/>
</dbReference>
<evidence type="ECO:0000313" key="3">
    <source>
        <dbReference type="EMBL" id="CUS49957.1"/>
    </source>
</evidence>
<dbReference type="InterPro" id="IPR034733">
    <property type="entry name" value="AcCoA_carboxyl_beta"/>
</dbReference>
<dbReference type="PANTHER" id="PTHR43842">
    <property type="entry name" value="PROPIONYL-COA CARBOXYLASE BETA CHAIN"/>
    <property type="match status" value="1"/>
</dbReference>
<dbReference type="Gene3D" id="3.90.226.10">
    <property type="entry name" value="2-enoyl-CoA Hydratase, Chain A, domain 1"/>
    <property type="match status" value="2"/>
</dbReference>
<dbReference type="AlphaFoldDB" id="A0A161KG40"/>
<dbReference type="GO" id="GO:0004075">
    <property type="term" value="F:biotin carboxylase activity"/>
    <property type="evidence" value="ECO:0007669"/>
    <property type="project" value="UniProtKB-EC"/>
</dbReference>
<organism evidence="3">
    <name type="scientific">hydrothermal vent metagenome</name>
    <dbReference type="NCBI Taxonomy" id="652676"/>
    <lineage>
        <taxon>unclassified sequences</taxon>
        <taxon>metagenomes</taxon>
        <taxon>ecological metagenomes</taxon>
    </lineage>
</organism>
<gene>
    <name evidence="3" type="ORF">MGWOODY_XGa3008</name>
</gene>
<dbReference type="GO" id="GO:0004658">
    <property type="term" value="F:propionyl-CoA carboxylase activity"/>
    <property type="evidence" value="ECO:0007669"/>
    <property type="project" value="TreeGrafter"/>
</dbReference>
<name>A0A161KG40_9ZZZZ</name>
<proteinExistence type="predicted"/>
<evidence type="ECO:0000259" key="2">
    <source>
        <dbReference type="PROSITE" id="PS50989"/>
    </source>
</evidence>
<sequence length="512" mass="55506">MSLKKRVLDKAAPRADLAEVLAAKAQTLDENRPEAMAKRAVTGHQMIRQNISQLIDPGSFQEYGQLAEPAFKNLQGPADGLVIGTGTVSGFRVGFMGYDYTVHAGTQSIINHAKADRFLQVVESLRLPLVLWADGGGWRPYENNINSRDYEETFAMMARLSGLVPTVGVVSGRCFAGNANLAGLCDTLIATPKAALGMGGPPLVEAALGLTLTPEELGPAEMHEACGAIDVLVADEQEAIDCVRRYLEYFRGPDGEPGSDPDTSVLRTVVPENPRRAYDVRKVIEGIADQDSVLELRPKFARSVVTALAKVQGTPVGVLANQPMFLAGAIDSPASDKLARFIQLCDAHDIPMLYLCDTPGLMVGPEVEATALVRHSSRILNAAINATTPFMTVILRKAYGLGQYMMGALPLRPVLLVGWPTAEFGAMGFEGAVKITHKKELEAITDKKARQMRERELADELRAHNTALGLAGRYELDDVIDPADTRETVIRFLVSLPPLAPRTGRKRTIDNW</sequence>
<feature type="domain" description="CoA carboxyltransferase C-terminal" evidence="2">
    <location>
        <begin position="260"/>
        <end position="512"/>
    </location>
</feature>
<feature type="domain" description="CoA carboxyltransferase N-terminal" evidence="1">
    <location>
        <begin position="4"/>
        <end position="262"/>
    </location>
</feature>
<dbReference type="InterPro" id="IPR051047">
    <property type="entry name" value="AccD/PCCB"/>
</dbReference>
<dbReference type="EC" id="6.3.4.14" evidence="3"/>
<dbReference type="EMBL" id="CZRL01000008">
    <property type="protein sequence ID" value="CUS49957.1"/>
    <property type="molecule type" value="Genomic_DNA"/>
</dbReference>
<keyword evidence="3" id="KW-0436">Ligase</keyword>
<dbReference type="InterPro" id="IPR011763">
    <property type="entry name" value="COA_CT_C"/>
</dbReference>
<protein>
    <submittedName>
        <fullName evidence="3">Biotin carboxylase</fullName>
        <ecNumber evidence="3">6.3.4.14</ecNumber>
    </submittedName>
</protein>
<reference evidence="3" key="1">
    <citation type="submission" date="2015-10" db="EMBL/GenBank/DDBJ databases">
        <authorList>
            <person name="Gilbert D.G."/>
        </authorList>
    </citation>
    <scope>NUCLEOTIDE SEQUENCE</scope>
</reference>